<dbReference type="PROSITE" id="PS00466">
    <property type="entry name" value="ZF_TFIIS_1"/>
    <property type="match status" value="1"/>
</dbReference>
<dbReference type="GO" id="GO:0008270">
    <property type="term" value="F:zinc ion binding"/>
    <property type="evidence" value="ECO:0007669"/>
    <property type="project" value="UniProtKB-KW"/>
</dbReference>
<dbReference type="PANTHER" id="PTHR11239:SF14">
    <property type="entry name" value="DNA-DIRECTED RNA POLYMERASE I SUBUNIT RPA12"/>
    <property type="match status" value="1"/>
</dbReference>
<evidence type="ECO:0000256" key="6">
    <source>
        <dbReference type="ARBA" id="ARBA00023242"/>
    </source>
</evidence>
<keyword evidence="3 9" id="KW-0479">Metal-binding</keyword>
<feature type="binding site" evidence="9">
    <location>
        <position position="35"/>
    </location>
    <ligand>
        <name>Zn(2+)</name>
        <dbReference type="ChEBI" id="CHEBI:29105"/>
        <label>1</label>
    </ligand>
</feature>
<reference evidence="12 13" key="1">
    <citation type="journal article" date="2017" name="Gigascience">
        <title>Genome sequence of the small brown planthopper, Laodelphax striatellus.</title>
        <authorList>
            <person name="Zhu J."/>
            <person name="Jiang F."/>
            <person name="Wang X."/>
            <person name="Yang P."/>
            <person name="Bao Y."/>
            <person name="Zhao W."/>
            <person name="Wang W."/>
            <person name="Lu H."/>
            <person name="Wang Q."/>
            <person name="Cui N."/>
            <person name="Li J."/>
            <person name="Chen X."/>
            <person name="Luo L."/>
            <person name="Yu J."/>
            <person name="Kang L."/>
            <person name="Cui F."/>
        </authorList>
    </citation>
    <scope>NUCLEOTIDE SEQUENCE [LARGE SCALE GENOMIC DNA]</scope>
    <source>
        <strain evidence="12">Lst14</strain>
    </source>
</reference>
<comment type="function">
    <text evidence="7">Core component of RNA polymerase I (Pol I), a DNA-dependent RNA polymerase which synthesizes ribosomal RNA precursors using the four ribonucleoside triphosphates as substrates. Can mediate Pol I proofreading of the nascent RNA transcript. Anchors into the Pol I active site to monitor transcription fidelity and cleave mis-incorporated 5'-ribonucleotides.</text>
</comment>
<keyword evidence="5 9" id="KW-0862">Zinc</keyword>
<protein>
    <recommendedName>
        <fullName evidence="8">DNA-directed RNA polymerase subunit</fullName>
    </recommendedName>
</protein>
<feature type="binding site" evidence="9">
    <location>
        <position position="32"/>
    </location>
    <ligand>
        <name>Zn(2+)</name>
        <dbReference type="ChEBI" id="CHEBI:29105"/>
        <label>1</label>
    </ligand>
</feature>
<dbReference type="EMBL" id="QKKF02015188">
    <property type="protein sequence ID" value="RZF42426.1"/>
    <property type="molecule type" value="Genomic_DNA"/>
</dbReference>
<dbReference type="FunCoup" id="A0A482X9M0">
    <property type="interactions" value="1315"/>
</dbReference>
<feature type="binding site" evidence="9">
    <location>
        <position position="114"/>
    </location>
    <ligand>
        <name>Zn(2+)</name>
        <dbReference type="ChEBI" id="CHEBI:29105"/>
        <label>2</label>
    </ligand>
</feature>
<keyword evidence="6 8" id="KW-0539">Nucleus</keyword>
<evidence type="ECO:0000313" key="13">
    <source>
        <dbReference type="Proteomes" id="UP000291343"/>
    </source>
</evidence>
<comment type="caution">
    <text evidence="12">The sequence shown here is derived from an EMBL/GenBank/DDBJ whole genome shotgun (WGS) entry which is preliminary data.</text>
</comment>
<comment type="function">
    <text evidence="8">DNA-dependent RNA polymerase catalyzes the transcription of DNA into RNA using the four ribonucleoside triphosphates as substrates.</text>
</comment>
<dbReference type="Gene3D" id="2.20.25.10">
    <property type="match status" value="1"/>
</dbReference>
<keyword evidence="2 8" id="KW-0240">DNA-directed RNA polymerase</keyword>
<dbReference type="GO" id="GO:0003899">
    <property type="term" value="F:DNA-directed RNA polymerase activity"/>
    <property type="evidence" value="ECO:0007669"/>
    <property type="project" value="InterPro"/>
</dbReference>
<keyword evidence="8" id="KW-0804">Transcription</keyword>
<evidence type="ECO:0000256" key="3">
    <source>
        <dbReference type="ARBA" id="ARBA00022723"/>
    </source>
</evidence>
<keyword evidence="13" id="KW-1185">Reference proteome</keyword>
<dbReference type="AlphaFoldDB" id="A0A482X9M0"/>
<dbReference type="InterPro" id="IPR034004">
    <property type="entry name" value="Zn_ribbon_RPA12_C"/>
</dbReference>
<evidence type="ECO:0000256" key="1">
    <source>
        <dbReference type="ARBA" id="ARBA00004604"/>
    </source>
</evidence>
<dbReference type="SMART" id="SM00440">
    <property type="entry name" value="ZnF_C2C2"/>
    <property type="match status" value="1"/>
</dbReference>
<organism evidence="12 13">
    <name type="scientific">Laodelphax striatellus</name>
    <name type="common">Small brown planthopper</name>
    <name type="synonym">Delphax striatella</name>
    <dbReference type="NCBI Taxonomy" id="195883"/>
    <lineage>
        <taxon>Eukaryota</taxon>
        <taxon>Metazoa</taxon>
        <taxon>Ecdysozoa</taxon>
        <taxon>Arthropoda</taxon>
        <taxon>Hexapoda</taxon>
        <taxon>Insecta</taxon>
        <taxon>Pterygota</taxon>
        <taxon>Neoptera</taxon>
        <taxon>Paraneoptera</taxon>
        <taxon>Hemiptera</taxon>
        <taxon>Auchenorrhyncha</taxon>
        <taxon>Fulgoroidea</taxon>
        <taxon>Delphacidae</taxon>
        <taxon>Criomorphinae</taxon>
        <taxon>Laodelphax</taxon>
    </lineage>
</organism>
<feature type="binding site" evidence="9">
    <location>
        <position position="17"/>
    </location>
    <ligand>
        <name>Zn(2+)</name>
        <dbReference type="ChEBI" id="CHEBI:29105"/>
        <label>1</label>
    </ligand>
</feature>
<feature type="binding site" evidence="9">
    <location>
        <position position="86"/>
    </location>
    <ligand>
        <name>Zn(2+)</name>
        <dbReference type="ChEBI" id="CHEBI:29105"/>
        <label>2</label>
    </ligand>
</feature>
<dbReference type="PANTHER" id="PTHR11239">
    <property type="entry name" value="DNA-DIRECTED RNA POLYMERASE"/>
    <property type="match status" value="1"/>
</dbReference>
<keyword evidence="4 10" id="KW-0863">Zinc-finger</keyword>
<evidence type="ECO:0000256" key="5">
    <source>
        <dbReference type="ARBA" id="ARBA00022833"/>
    </source>
</evidence>
<dbReference type="SUPFAM" id="SSF57783">
    <property type="entry name" value="Zinc beta-ribbon"/>
    <property type="match status" value="1"/>
</dbReference>
<evidence type="ECO:0000256" key="7">
    <source>
        <dbReference type="ARBA" id="ARBA00044497"/>
    </source>
</evidence>
<comment type="subcellular location">
    <subcellularLocation>
        <location evidence="1">Nucleus</location>
        <location evidence="1">Nucleolus</location>
    </subcellularLocation>
</comment>
<evidence type="ECO:0000256" key="8">
    <source>
        <dbReference type="PIRNR" id="PIRNR005586"/>
    </source>
</evidence>
<evidence type="ECO:0000256" key="10">
    <source>
        <dbReference type="PIRSR" id="PIRSR005586-2"/>
    </source>
</evidence>
<evidence type="ECO:0000256" key="4">
    <source>
        <dbReference type="ARBA" id="ARBA00022771"/>
    </source>
</evidence>
<comment type="similarity">
    <text evidence="8">Belongs to the archaeal rpoM/eukaryotic RPA12/RPB9/RPC11 RNA polymerase family.</text>
</comment>
<evidence type="ECO:0000256" key="9">
    <source>
        <dbReference type="PIRSR" id="PIRSR005586-1"/>
    </source>
</evidence>
<dbReference type="SMR" id="A0A482X9M0"/>
<dbReference type="Proteomes" id="UP000291343">
    <property type="component" value="Unassembled WGS sequence"/>
</dbReference>
<dbReference type="PIRSF" id="PIRSF005586">
    <property type="entry name" value="RNApol_RpoM"/>
    <property type="match status" value="1"/>
</dbReference>
<dbReference type="OrthoDB" id="10056816at2759"/>
<dbReference type="InterPro" id="IPR001222">
    <property type="entry name" value="Znf_TFIIS"/>
</dbReference>
<feature type="binding site" evidence="9">
    <location>
        <position position="14"/>
    </location>
    <ligand>
        <name>Zn(2+)</name>
        <dbReference type="ChEBI" id="CHEBI:29105"/>
        <label>1</label>
    </ligand>
</feature>
<accession>A0A482X9M0</accession>
<dbReference type="InParanoid" id="A0A482X9M0"/>
<gene>
    <name evidence="12" type="ORF">LSTR_LSTR011564</name>
</gene>
<dbReference type="PROSITE" id="PS51133">
    <property type="entry name" value="ZF_TFIIS_2"/>
    <property type="match status" value="1"/>
</dbReference>
<feature type="binding site" evidence="9">
    <location>
        <position position="83"/>
    </location>
    <ligand>
        <name>Zn(2+)</name>
        <dbReference type="ChEBI" id="CHEBI:29105"/>
        <label>2</label>
    </ligand>
</feature>
<feature type="zinc finger region" description="C4-type" evidence="10">
    <location>
        <begin position="14"/>
        <end position="35"/>
    </location>
</feature>
<dbReference type="Pfam" id="PF01096">
    <property type="entry name" value="Zn_ribbon_TFIIS"/>
    <property type="match status" value="1"/>
</dbReference>
<evidence type="ECO:0000256" key="2">
    <source>
        <dbReference type="ARBA" id="ARBA00022478"/>
    </source>
</evidence>
<proteinExistence type="inferred from homology"/>
<dbReference type="GO" id="GO:0003676">
    <property type="term" value="F:nucleic acid binding"/>
    <property type="evidence" value="ECO:0007669"/>
    <property type="project" value="InterPro"/>
</dbReference>
<evidence type="ECO:0000313" key="12">
    <source>
        <dbReference type="EMBL" id="RZF42426.1"/>
    </source>
</evidence>
<feature type="binding site" evidence="9">
    <location>
        <position position="111"/>
    </location>
    <ligand>
        <name>Zn(2+)</name>
        <dbReference type="ChEBI" id="CHEBI:29105"/>
        <label>2</label>
    </ligand>
</feature>
<sequence length="122" mass="13552">MYEGEIIHGVHGFCPICGSVLPLLGLSGNVTCLRCKNEFDAEVFSQPETTYVVHFNNITKTKKAGAKDEEDEECDGPLVERRCPKCNNDKMSYATIQLRSADEGQTVFFTCTKCGFKESENS</sequence>
<name>A0A482X9M0_LAOST</name>
<dbReference type="GO" id="GO:0005736">
    <property type="term" value="C:RNA polymerase I complex"/>
    <property type="evidence" value="ECO:0007669"/>
    <property type="project" value="TreeGrafter"/>
</dbReference>
<evidence type="ECO:0000259" key="11">
    <source>
        <dbReference type="PROSITE" id="PS51133"/>
    </source>
</evidence>
<dbReference type="InterPro" id="IPR012164">
    <property type="entry name" value="Rpa12/Rpb9/Rpc10/TFS"/>
</dbReference>
<dbReference type="STRING" id="195883.A0A482X9M0"/>
<dbReference type="CDD" id="cd10507">
    <property type="entry name" value="Zn-ribbon_RPA12"/>
    <property type="match status" value="1"/>
</dbReference>
<feature type="domain" description="TFIIS-type" evidence="11">
    <location>
        <begin position="79"/>
        <end position="119"/>
    </location>
</feature>
<dbReference type="GO" id="GO:0006363">
    <property type="term" value="P:termination of RNA polymerase I transcription"/>
    <property type="evidence" value="ECO:0007669"/>
    <property type="project" value="TreeGrafter"/>
</dbReference>